<dbReference type="AlphaFoldDB" id="A0AA85A120"/>
<accession>A0AA85A120</accession>
<evidence type="ECO:0000313" key="3">
    <source>
        <dbReference type="WBParaSite" id="SMRG1_57350.2"/>
    </source>
</evidence>
<sequence length="237" mass="27037">MFEINLKLNHLRMMIKNTSVVVLICTTLLMNTHNAMEGKSSYKTYLNRSGLFNKTLFDFTDTNNKEVFTGWTEYSHTAQGSKATLVPLHGQNYQSAIFFYLLNSRSNGSSFAGVKRINYISVLPKYDGAKIDLHRQGLNSTFKLIFYEKCEGTQNCISYESNFQTSGLRQQIEIPFSKFTQYCRGRQISNTLPSNLNKVYQIGIQAYTGRNGTKQHSGVGYIEIFTISIYKEARKSV</sequence>
<feature type="domain" description="NADH:ubiquinone oxidoreductase intermediate-associated protein 30" evidence="1">
    <location>
        <begin position="94"/>
        <end position="212"/>
    </location>
</feature>
<dbReference type="Pfam" id="PF08547">
    <property type="entry name" value="CIA30"/>
    <property type="match status" value="1"/>
</dbReference>
<proteinExistence type="predicted"/>
<evidence type="ECO:0000259" key="1">
    <source>
        <dbReference type="Pfam" id="PF08547"/>
    </source>
</evidence>
<organism evidence="2 3">
    <name type="scientific">Schistosoma margrebowiei</name>
    <dbReference type="NCBI Taxonomy" id="48269"/>
    <lineage>
        <taxon>Eukaryota</taxon>
        <taxon>Metazoa</taxon>
        <taxon>Spiralia</taxon>
        <taxon>Lophotrochozoa</taxon>
        <taxon>Platyhelminthes</taxon>
        <taxon>Trematoda</taxon>
        <taxon>Digenea</taxon>
        <taxon>Strigeidida</taxon>
        <taxon>Schistosomatoidea</taxon>
        <taxon>Schistosomatidae</taxon>
        <taxon>Schistosoma</taxon>
    </lineage>
</organism>
<protein>
    <recommendedName>
        <fullName evidence="1">NADH:ubiquinone oxidoreductase intermediate-associated protein 30 domain-containing protein</fullName>
    </recommendedName>
</protein>
<dbReference type="SUPFAM" id="SSF49785">
    <property type="entry name" value="Galactose-binding domain-like"/>
    <property type="match status" value="1"/>
</dbReference>
<dbReference type="InterPro" id="IPR013857">
    <property type="entry name" value="NADH-UbQ_OxRdtase-assoc_prot30"/>
</dbReference>
<dbReference type="InterPro" id="IPR008979">
    <property type="entry name" value="Galactose-bd-like_sf"/>
</dbReference>
<dbReference type="WBParaSite" id="SMRG1_57350.2">
    <property type="protein sequence ID" value="SMRG1_57350.2"/>
    <property type="gene ID" value="SMRG1_57350"/>
</dbReference>
<dbReference type="Proteomes" id="UP000050790">
    <property type="component" value="Unassembled WGS sequence"/>
</dbReference>
<name>A0AA85A120_9TREM</name>
<evidence type="ECO:0000313" key="2">
    <source>
        <dbReference type="Proteomes" id="UP000050790"/>
    </source>
</evidence>
<reference evidence="3" key="1">
    <citation type="submission" date="2023-11" db="UniProtKB">
        <authorList>
            <consortium name="WormBaseParasite"/>
        </authorList>
    </citation>
    <scope>IDENTIFICATION</scope>
</reference>